<feature type="region of interest" description="Disordered" evidence="1">
    <location>
        <begin position="1"/>
        <end position="54"/>
    </location>
</feature>
<proteinExistence type="predicted"/>
<feature type="compositionally biased region" description="Low complexity" evidence="1">
    <location>
        <begin position="25"/>
        <end position="34"/>
    </location>
</feature>
<reference evidence="2" key="1">
    <citation type="submission" date="2015-04" db="UniProtKB">
        <authorList>
            <consortium name="EnsemblPlants"/>
        </authorList>
    </citation>
    <scope>IDENTIFICATION</scope>
    <source>
        <strain evidence="2">SL10</strain>
    </source>
</reference>
<keyword evidence="3" id="KW-1185">Reference proteome</keyword>
<dbReference type="Gramene" id="ONIVA01G49190.1">
    <property type="protein sequence ID" value="ONIVA01G49190.1"/>
    <property type="gene ID" value="ONIVA01G49190"/>
</dbReference>
<name>A0A0E0FYH7_ORYNI</name>
<evidence type="ECO:0000313" key="3">
    <source>
        <dbReference type="Proteomes" id="UP000006591"/>
    </source>
</evidence>
<evidence type="ECO:0000313" key="2">
    <source>
        <dbReference type="EnsemblPlants" id="ONIVA01G49190.1"/>
    </source>
</evidence>
<protein>
    <submittedName>
        <fullName evidence="2">Uncharacterized protein</fullName>
    </submittedName>
</protein>
<accession>A0A0E0FYH7</accession>
<evidence type="ECO:0000256" key="1">
    <source>
        <dbReference type="SAM" id="MobiDB-lite"/>
    </source>
</evidence>
<organism evidence="2">
    <name type="scientific">Oryza nivara</name>
    <name type="common">Indian wild rice</name>
    <name type="synonym">Oryza sativa f. spontanea</name>
    <dbReference type="NCBI Taxonomy" id="4536"/>
    <lineage>
        <taxon>Eukaryota</taxon>
        <taxon>Viridiplantae</taxon>
        <taxon>Streptophyta</taxon>
        <taxon>Embryophyta</taxon>
        <taxon>Tracheophyta</taxon>
        <taxon>Spermatophyta</taxon>
        <taxon>Magnoliopsida</taxon>
        <taxon>Liliopsida</taxon>
        <taxon>Poales</taxon>
        <taxon>Poaceae</taxon>
        <taxon>BOP clade</taxon>
        <taxon>Oryzoideae</taxon>
        <taxon>Oryzeae</taxon>
        <taxon>Oryzinae</taxon>
        <taxon>Oryza</taxon>
    </lineage>
</organism>
<dbReference type="EnsemblPlants" id="ONIVA01G49190.1">
    <property type="protein sequence ID" value="ONIVA01G49190.1"/>
    <property type="gene ID" value="ONIVA01G49190"/>
</dbReference>
<sequence>MPRRFSSIPCSSERIGAPPPPPPLVAGVHHAAPAPRRRAQHQQQQREDDGNEQPQQVELRIVVRWISDKSNNQFRTNHGHHYQHIRIEFLIIADALKIKLDPPFDDTEMPSGERPVIFSFSLTNSSFIGTTTSSFFSSMATLVGITFSFFLSSHFLSVKWIHLGLEDREEALAVGALLEVALGDGVLLEVALEDGPHYLLLDLAFWVAQALALVTGGLDLEVSWGPGLLWAIAGASRPGWPIATLLIPP</sequence>
<dbReference type="Proteomes" id="UP000006591">
    <property type="component" value="Chromosome 1"/>
</dbReference>
<dbReference type="AlphaFoldDB" id="A0A0E0FYH7"/>
<dbReference type="HOGENOM" id="CLU_1167472_0_0_1"/>
<reference evidence="2" key="2">
    <citation type="submission" date="2018-04" db="EMBL/GenBank/DDBJ databases">
        <title>OnivRS2 (Oryza nivara Reference Sequence Version 2).</title>
        <authorList>
            <person name="Zhang J."/>
            <person name="Kudrna D."/>
            <person name="Lee S."/>
            <person name="Talag J."/>
            <person name="Rajasekar S."/>
            <person name="Welchert J."/>
            <person name="Hsing Y.-I."/>
            <person name="Wing R.A."/>
        </authorList>
    </citation>
    <scope>NUCLEOTIDE SEQUENCE [LARGE SCALE GENOMIC DNA]</scope>
</reference>